<evidence type="ECO:0000313" key="3">
    <source>
        <dbReference type="Proteomes" id="UP000078542"/>
    </source>
</evidence>
<evidence type="ECO:0000313" key="2">
    <source>
        <dbReference type="EMBL" id="KYM99887.1"/>
    </source>
</evidence>
<keyword evidence="3" id="KW-1185">Reference proteome</keyword>
<evidence type="ECO:0000256" key="1">
    <source>
        <dbReference type="SAM" id="MobiDB-lite"/>
    </source>
</evidence>
<dbReference type="EMBL" id="KQ977791">
    <property type="protein sequence ID" value="KYM99887.1"/>
    <property type="molecule type" value="Genomic_DNA"/>
</dbReference>
<proteinExistence type="predicted"/>
<feature type="region of interest" description="Disordered" evidence="1">
    <location>
        <begin position="211"/>
        <end position="275"/>
    </location>
</feature>
<reference evidence="2 3" key="1">
    <citation type="submission" date="2016-03" db="EMBL/GenBank/DDBJ databases">
        <title>Cyphomyrmex costatus WGS genome.</title>
        <authorList>
            <person name="Nygaard S."/>
            <person name="Hu H."/>
            <person name="Boomsma J."/>
            <person name="Zhang G."/>
        </authorList>
    </citation>
    <scope>NUCLEOTIDE SEQUENCE [LARGE SCALE GENOMIC DNA]</scope>
    <source>
        <strain evidence="2">MS0001</strain>
        <tissue evidence="2">Whole body</tissue>
    </source>
</reference>
<dbReference type="Proteomes" id="UP000078542">
    <property type="component" value="Unassembled WGS sequence"/>
</dbReference>
<gene>
    <name evidence="2" type="ORF">ALC62_09508</name>
</gene>
<feature type="compositionally biased region" description="Low complexity" evidence="1">
    <location>
        <begin position="240"/>
        <end position="256"/>
    </location>
</feature>
<accession>A0A195CGP7</accession>
<protein>
    <submittedName>
        <fullName evidence="2">Uncharacterized protein</fullName>
    </submittedName>
</protein>
<feature type="compositionally biased region" description="Polar residues" evidence="1">
    <location>
        <begin position="257"/>
        <end position="266"/>
    </location>
</feature>
<organism evidence="2 3">
    <name type="scientific">Cyphomyrmex costatus</name>
    <dbReference type="NCBI Taxonomy" id="456900"/>
    <lineage>
        <taxon>Eukaryota</taxon>
        <taxon>Metazoa</taxon>
        <taxon>Ecdysozoa</taxon>
        <taxon>Arthropoda</taxon>
        <taxon>Hexapoda</taxon>
        <taxon>Insecta</taxon>
        <taxon>Pterygota</taxon>
        <taxon>Neoptera</taxon>
        <taxon>Endopterygota</taxon>
        <taxon>Hymenoptera</taxon>
        <taxon>Apocrita</taxon>
        <taxon>Aculeata</taxon>
        <taxon>Formicoidea</taxon>
        <taxon>Formicidae</taxon>
        <taxon>Myrmicinae</taxon>
        <taxon>Cyphomyrmex</taxon>
    </lineage>
</organism>
<sequence>MIRVWENLVRVGDTRPSRPRYMRRHLKSLVTARISIRESKRYHECAGIHTPESASLRGTVVEENGVGQPLRKDWILSLNCKAAFSKFNARSEGSRSPFSEVVADYPTSMSTSTDDATAVRTPMSFPLRSFRRGDEERGWKFNPECQLSRRIGYRLGEQRREGCAKRGNETDPAFSAALLKADRAESVMGFSCGNEKRGWRNELMDWHVPRKIAAPPDDSNEGANELTPDRSCTADGGAESNSSSSSSSGNDKGNGSETTVVNGSRSSDTEQVDWDDCNGAGGGLCRKAEVHISGRMLPRWDVEMARVAYPSCSPLGFLVNLPTTAESKRSFVLIIPVYSSFS</sequence>
<dbReference type="AlphaFoldDB" id="A0A195CGP7"/>
<name>A0A195CGP7_9HYME</name>